<dbReference type="RefSeq" id="WP_013763140.1">
    <property type="nucleotide sequence ID" value="NC_015510.1"/>
</dbReference>
<dbReference type="Gene3D" id="2.40.50.100">
    <property type="match status" value="1"/>
</dbReference>
<keyword evidence="4" id="KW-0812">Transmembrane</keyword>
<accession>F4L1N2</accession>
<dbReference type="InterPro" id="IPR022275">
    <property type="entry name" value="NHPM_bacteriocin_SS_HylD"/>
</dbReference>
<dbReference type="Proteomes" id="UP000008461">
    <property type="component" value="Chromosome"/>
</dbReference>
<sequence>MSAPSFFRKSALEKLSTPEKLDQLIQVTSTRAWIALCTIGIALAAAIAWGCVGQVKTKINTAGILLGGEVYDVVSTSQGQLVSLSIAVGDEVRKGQVIAAVDQPELLQQVEAAEAALQERQYELEQLLAFGSKDARLQHDLIAQQRLSLKQQIESSEKNVAFLRQQLIAERNLLDKGLITRPQVVASEQNLANAQNQIESLRAQLVQLSSQALNTDFSQEQRVTVVRQRIAQEEIRLEQLREQYQIKSAITSPHDGVVVEVLSSTGTVVGMGTPLFKLKNELQVAENGKVRGVLYVPSQDGKKIKVGMEALVVPSTVKPQEYGYMKAKVTYVSAFPVTQQGMMTSMKNDQLVQSLLQMGAPFEVYVEFEKNPKAYSGYAWTSATGPEITINAGTSCSGKITVQEQPPIAMVIPAFKKFFELY</sequence>
<dbReference type="EMBL" id="CP002691">
    <property type="protein sequence ID" value="AEE48576.1"/>
    <property type="molecule type" value="Genomic_DNA"/>
</dbReference>
<dbReference type="InterPro" id="IPR050465">
    <property type="entry name" value="UPF0194_transport"/>
</dbReference>
<dbReference type="HOGENOM" id="CLU_028453_1_0_10"/>
<dbReference type="PANTHER" id="PTHR32347">
    <property type="entry name" value="EFFLUX SYSTEM COMPONENT YKNX-RELATED"/>
    <property type="match status" value="1"/>
</dbReference>
<gene>
    <name evidence="5" type="ordered locus">Halhy_0668</name>
</gene>
<evidence type="ECO:0000256" key="1">
    <source>
        <dbReference type="ARBA" id="ARBA00004196"/>
    </source>
</evidence>
<evidence type="ECO:0000256" key="3">
    <source>
        <dbReference type="SAM" id="Coils"/>
    </source>
</evidence>
<feature type="coiled-coil region" evidence="3">
    <location>
        <begin position="146"/>
        <end position="250"/>
    </location>
</feature>
<proteinExistence type="predicted"/>
<evidence type="ECO:0000256" key="4">
    <source>
        <dbReference type="SAM" id="Phobius"/>
    </source>
</evidence>
<dbReference type="eggNOG" id="COG0845">
    <property type="taxonomic scope" value="Bacteria"/>
</dbReference>
<dbReference type="AlphaFoldDB" id="F4L1N2"/>
<evidence type="ECO:0000313" key="6">
    <source>
        <dbReference type="Proteomes" id="UP000008461"/>
    </source>
</evidence>
<evidence type="ECO:0000256" key="2">
    <source>
        <dbReference type="ARBA" id="ARBA00023054"/>
    </source>
</evidence>
<dbReference type="KEGG" id="hhy:Halhy_0668"/>
<dbReference type="STRING" id="760192.Halhy_0668"/>
<reference evidence="5 6" key="1">
    <citation type="journal article" date="2011" name="Stand. Genomic Sci.">
        <title>Complete genome sequence of Haliscomenobacter hydrossis type strain (O).</title>
        <authorList>
            <consortium name="US DOE Joint Genome Institute (JGI-PGF)"/>
            <person name="Daligault H."/>
            <person name="Lapidus A."/>
            <person name="Zeytun A."/>
            <person name="Nolan M."/>
            <person name="Lucas S."/>
            <person name="Del Rio T.G."/>
            <person name="Tice H."/>
            <person name="Cheng J.F."/>
            <person name="Tapia R."/>
            <person name="Han C."/>
            <person name="Goodwin L."/>
            <person name="Pitluck S."/>
            <person name="Liolios K."/>
            <person name="Pagani I."/>
            <person name="Ivanova N."/>
            <person name="Huntemann M."/>
            <person name="Mavromatis K."/>
            <person name="Mikhailova N."/>
            <person name="Pati A."/>
            <person name="Chen A."/>
            <person name="Palaniappan K."/>
            <person name="Land M."/>
            <person name="Hauser L."/>
            <person name="Brambilla E.M."/>
            <person name="Rohde M."/>
            <person name="Verbarg S."/>
            <person name="Goker M."/>
            <person name="Bristow J."/>
            <person name="Eisen J.A."/>
            <person name="Markowitz V."/>
            <person name="Hugenholtz P."/>
            <person name="Kyrpides N.C."/>
            <person name="Klenk H.P."/>
            <person name="Woyke T."/>
        </authorList>
    </citation>
    <scope>NUCLEOTIDE SEQUENCE [LARGE SCALE GENOMIC DNA]</scope>
    <source>
        <strain evidence="6">ATCC 27775 / DSM 1100 / LMG 10767 / O</strain>
    </source>
</reference>
<comment type="subcellular location">
    <subcellularLocation>
        <location evidence="1">Cell envelope</location>
    </subcellularLocation>
</comment>
<feature type="transmembrane region" description="Helical" evidence="4">
    <location>
        <begin position="32"/>
        <end position="52"/>
    </location>
</feature>
<protein>
    <submittedName>
        <fullName evidence="5">NHPM bacteriocin system secretion protein</fullName>
    </submittedName>
</protein>
<dbReference type="GO" id="GO:0030313">
    <property type="term" value="C:cell envelope"/>
    <property type="evidence" value="ECO:0007669"/>
    <property type="project" value="UniProtKB-SubCell"/>
</dbReference>
<evidence type="ECO:0000313" key="5">
    <source>
        <dbReference type="EMBL" id="AEE48576.1"/>
    </source>
</evidence>
<reference key="2">
    <citation type="submission" date="2011-04" db="EMBL/GenBank/DDBJ databases">
        <title>Complete sequence of chromosome of Haliscomenobacter hydrossis DSM 1100.</title>
        <authorList>
            <consortium name="US DOE Joint Genome Institute (JGI-PGF)"/>
            <person name="Lucas S."/>
            <person name="Han J."/>
            <person name="Lapidus A."/>
            <person name="Bruce D."/>
            <person name="Goodwin L."/>
            <person name="Pitluck S."/>
            <person name="Peters L."/>
            <person name="Kyrpides N."/>
            <person name="Mavromatis K."/>
            <person name="Ivanova N."/>
            <person name="Ovchinnikova G."/>
            <person name="Pagani I."/>
            <person name="Daligault H."/>
            <person name="Detter J.C."/>
            <person name="Han C."/>
            <person name="Land M."/>
            <person name="Hauser L."/>
            <person name="Markowitz V."/>
            <person name="Cheng J.-F."/>
            <person name="Hugenholtz P."/>
            <person name="Woyke T."/>
            <person name="Wu D."/>
            <person name="Verbarg S."/>
            <person name="Frueling A."/>
            <person name="Brambilla E."/>
            <person name="Klenk H.-P."/>
            <person name="Eisen J.A."/>
        </authorList>
    </citation>
    <scope>NUCLEOTIDE SEQUENCE</scope>
    <source>
        <strain>DSM 1100</strain>
    </source>
</reference>
<keyword evidence="4" id="KW-1133">Transmembrane helix</keyword>
<dbReference type="SUPFAM" id="SSF51230">
    <property type="entry name" value="Single hybrid motif"/>
    <property type="match status" value="1"/>
</dbReference>
<organism evidence="5 6">
    <name type="scientific">Haliscomenobacter hydrossis (strain ATCC 27775 / DSM 1100 / LMG 10767 / O)</name>
    <dbReference type="NCBI Taxonomy" id="760192"/>
    <lineage>
        <taxon>Bacteria</taxon>
        <taxon>Pseudomonadati</taxon>
        <taxon>Bacteroidota</taxon>
        <taxon>Saprospiria</taxon>
        <taxon>Saprospirales</taxon>
        <taxon>Haliscomenobacteraceae</taxon>
        <taxon>Haliscomenobacter</taxon>
    </lineage>
</organism>
<keyword evidence="6" id="KW-1185">Reference proteome</keyword>
<name>F4L1N2_HALH1</name>
<keyword evidence="2 3" id="KW-0175">Coiled coil</keyword>
<keyword evidence="4" id="KW-0472">Membrane</keyword>
<dbReference type="OrthoDB" id="8439633at2"/>
<dbReference type="InterPro" id="IPR011053">
    <property type="entry name" value="Single_hybrid_motif"/>
</dbReference>
<dbReference type="NCBIfam" id="TIGR03794">
    <property type="entry name" value="NHLM_micro_HlyD"/>
    <property type="match status" value="1"/>
</dbReference>